<dbReference type="Gene3D" id="3.30.420.40">
    <property type="match status" value="2"/>
</dbReference>
<dbReference type="Proteomes" id="UP000054172">
    <property type="component" value="Unassembled WGS sequence"/>
</dbReference>
<dbReference type="PANTHER" id="PTHR11735">
    <property type="entry name" value="TRNA N6-ADENOSINE THREONYLCARBAMOYLTRANSFERASE"/>
    <property type="match status" value="1"/>
</dbReference>
<dbReference type="PATRIC" id="fig|1702214.3.peg.916"/>
<dbReference type="InterPro" id="IPR000905">
    <property type="entry name" value="Gcp-like_dom"/>
</dbReference>
<evidence type="ECO:0000313" key="2">
    <source>
        <dbReference type="EMBL" id="KQM09208.1"/>
    </source>
</evidence>
<gene>
    <name evidence="2" type="ORF">AL399_02800</name>
</gene>
<comment type="caution">
    <text evidence="2">The sequence shown here is derived from an EMBL/GenBank/DDBJ whole genome shotgun (WGS) entry which is preliminary data.</text>
</comment>
<dbReference type="GO" id="GO:0005829">
    <property type="term" value="C:cytosol"/>
    <property type="evidence" value="ECO:0007669"/>
    <property type="project" value="TreeGrafter"/>
</dbReference>
<dbReference type="NCBIfam" id="TIGR03725">
    <property type="entry name" value="T6A_YeaZ"/>
    <property type="match status" value="1"/>
</dbReference>
<dbReference type="SUPFAM" id="SSF53067">
    <property type="entry name" value="Actin-like ATPase domain"/>
    <property type="match status" value="2"/>
</dbReference>
<dbReference type="Pfam" id="PF00814">
    <property type="entry name" value="TsaD"/>
    <property type="match status" value="1"/>
</dbReference>
<dbReference type="EMBL" id="LIIK01000009">
    <property type="protein sequence ID" value="KQM09208.1"/>
    <property type="molecule type" value="Genomic_DNA"/>
</dbReference>
<reference evidence="2" key="1">
    <citation type="submission" date="2015-08" db="EMBL/GenBank/DDBJ databases">
        <title>Candidatus Bacteriodes Periocalifornicus.</title>
        <authorList>
            <person name="McLean J.S."/>
            <person name="Kelley S."/>
        </authorList>
    </citation>
    <scope>NUCLEOTIDE SEQUENCE [LARGE SCALE GENOMIC DNA]</scope>
    <source>
        <strain evidence="2">12B</strain>
    </source>
</reference>
<dbReference type="InterPro" id="IPR022496">
    <property type="entry name" value="T6A_TsaB"/>
</dbReference>
<evidence type="ECO:0000259" key="1">
    <source>
        <dbReference type="Pfam" id="PF00814"/>
    </source>
</evidence>
<accession>A0A0Q4B7M2</accession>
<evidence type="ECO:0000313" key="3">
    <source>
        <dbReference type="Proteomes" id="UP000054172"/>
    </source>
</evidence>
<dbReference type="InterPro" id="IPR043129">
    <property type="entry name" value="ATPase_NBD"/>
</dbReference>
<feature type="domain" description="Gcp-like" evidence="1">
    <location>
        <begin position="46"/>
        <end position="120"/>
    </location>
</feature>
<proteinExistence type="predicted"/>
<dbReference type="AlphaFoldDB" id="A0A0Q4B7M2"/>
<dbReference type="PANTHER" id="PTHR11735:SF11">
    <property type="entry name" value="TRNA THREONYLCARBAMOYLADENOSINE BIOSYNTHESIS PROTEIN TSAB"/>
    <property type="match status" value="1"/>
</dbReference>
<name>A0A0Q4B7M2_9BACT</name>
<keyword evidence="3" id="KW-1185">Reference proteome</keyword>
<protein>
    <recommendedName>
        <fullName evidence="1">Gcp-like domain-containing protein</fullName>
    </recommendedName>
</protein>
<dbReference type="GO" id="GO:0002949">
    <property type="term" value="P:tRNA threonylcarbamoyladenosine modification"/>
    <property type="evidence" value="ECO:0007669"/>
    <property type="project" value="InterPro"/>
</dbReference>
<dbReference type="STRING" id="1702214.AL399_02800"/>
<sequence>MPITTQTGRFDTEATALLALESSGATCSVAACLPSGQWLLATDSGQNNHAAALTLLVQEVLEGLSLKVADLGAIAVSIGPGSYTGLRIGLSAAKGLSLGAGIPILPIPSLRAIALGIRKEAEMAQTAHRDERGLLAPKLPSAATLSPQNAFYLPLIDARRLECYAQLYNADVAPLGDPFPLILPEWLPSVPAGANVHYGGSGAAKAESYFVQHGWVKSPYTEASALEVLQLARTDYGRISFPDPAYLEPLYLKEFQASQPKPSVLDGLVGRVPAGL</sequence>
<organism evidence="2 3">
    <name type="scientific">Candidatus [Bacteroides] periocalifornicus</name>
    <dbReference type="NCBI Taxonomy" id="1702214"/>
    <lineage>
        <taxon>Bacteria</taxon>
        <taxon>Pseudomonadati</taxon>
        <taxon>Bacteroidota</taxon>
    </lineage>
</organism>